<sequence>MKNKNIMIVLAVFFDLFLSFLFISFEGCADNNVVLCVMTCSLAMTYVLKKPFLSLRHTKRFIFLNTAMFVSFLFLMKLAVNIGGYAFVKLEIFLFFIGMIFFFLPILSLKDLIKKDFGVALFISEELQKRGFLISGIFEMLAFKNFGLVLRIAEQTTDKILKFGKQNAKYKI</sequence>
<evidence type="ECO:0000313" key="2">
    <source>
        <dbReference type="EMBL" id="AIT08550.1"/>
    </source>
</evidence>
<keyword evidence="1" id="KW-0812">Transmembrane</keyword>
<dbReference type="RefSeq" id="WP_040007488.1">
    <property type="nucleotide sequence ID" value="NZ_CP009574.1"/>
</dbReference>
<dbReference type="EMBL" id="CP009574">
    <property type="protein sequence ID" value="AIT08550.1"/>
    <property type="molecule type" value="Genomic_DNA"/>
</dbReference>
<evidence type="ECO:0000256" key="1">
    <source>
        <dbReference type="SAM" id="Phobius"/>
    </source>
</evidence>
<feature type="transmembrane region" description="Helical" evidence="1">
    <location>
        <begin position="86"/>
        <end position="107"/>
    </location>
</feature>
<dbReference type="AlphaFoldDB" id="A0A097ELV4"/>
<name>A0A097ELV4_9GAMM</name>
<dbReference type="Proteomes" id="UP000029672">
    <property type="component" value="Chromosome"/>
</dbReference>
<dbReference type="HOGENOM" id="CLU_1592146_0_0_6"/>
<keyword evidence="1" id="KW-0472">Membrane</keyword>
<dbReference type="KEGG" id="frf:LO80_00230"/>
<evidence type="ECO:0000313" key="3">
    <source>
        <dbReference type="Proteomes" id="UP000029672"/>
    </source>
</evidence>
<keyword evidence="3" id="KW-1185">Reference proteome</keyword>
<dbReference type="STRING" id="1547445.LO80_00230"/>
<keyword evidence="1" id="KW-1133">Transmembrane helix</keyword>
<feature type="transmembrane region" description="Helical" evidence="1">
    <location>
        <begin position="7"/>
        <end position="25"/>
    </location>
</feature>
<gene>
    <name evidence="2" type="ORF">LO80_00230</name>
</gene>
<organism evidence="2 3">
    <name type="scientific">Candidatus Francisella endociliophora</name>
    <dbReference type="NCBI Taxonomy" id="653937"/>
    <lineage>
        <taxon>Bacteria</taxon>
        <taxon>Pseudomonadati</taxon>
        <taxon>Pseudomonadota</taxon>
        <taxon>Gammaproteobacteria</taxon>
        <taxon>Thiotrichales</taxon>
        <taxon>Francisellaceae</taxon>
        <taxon>Francisella</taxon>
    </lineage>
</organism>
<feature type="transmembrane region" description="Helical" evidence="1">
    <location>
        <begin position="61"/>
        <end position="80"/>
    </location>
</feature>
<protein>
    <submittedName>
        <fullName evidence="2">Uncharacterized protein</fullName>
    </submittedName>
</protein>
<proteinExistence type="predicted"/>
<reference evidence="2 3" key="1">
    <citation type="submission" date="2014-10" db="EMBL/GenBank/DDBJ databases">
        <title>Whole genome sequence of Francisella endociliophora strain FSC1006, isolated from a laboratory culture of the marine ciliate Euplotes raikovi.</title>
        <authorList>
            <person name="Granberg M."/>
            <person name="Backman S."/>
            <person name="Lundmark E."/>
            <person name="Nilsson E."/>
            <person name="Karlsson E."/>
            <person name="Thelaus J."/>
            <person name="Ohrman C."/>
            <person name="Larkeryd A."/>
            <person name="Stenberg P."/>
        </authorList>
    </citation>
    <scope>NUCLEOTIDE SEQUENCE [LARGE SCALE GENOMIC DNA]</scope>
    <source>
        <strain evidence="2 3">FSC1006</strain>
    </source>
</reference>
<dbReference type="OrthoDB" id="9968330at2"/>
<accession>A0A097ELV4</accession>
<feature type="transmembrane region" description="Helical" evidence="1">
    <location>
        <begin position="31"/>
        <end position="49"/>
    </location>
</feature>